<dbReference type="PANTHER" id="PTHR13822:SF10">
    <property type="entry name" value="ATP SYNTHASE EPSILON CHAIN, CHLOROPLASTIC"/>
    <property type="match status" value="1"/>
</dbReference>
<dbReference type="InterPro" id="IPR001469">
    <property type="entry name" value="ATP_synth_F1_dsu/esu"/>
</dbReference>
<dbReference type="PANTHER" id="PTHR13822">
    <property type="entry name" value="ATP SYNTHASE DELTA/EPSILON CHAIN"/>
    <property type="match status" value="1"/>
</dbReference>
<evidence type="ECO:0000256" key="5">
    <source>
        <dbReference type="ARBA" id="ARBA00023136"/>
    </source>
</evidence>
<evidence type="ECO:0000256" key="7">
    <source>
        <dbReference type="ARBA" id="ARBA00023310"/>
    </source>
</evidence>
<dbReference type="Pfam" id="PF02823">
    <property type="entry name" value="ATP-synt_DE_N"/>
    <property type="match status" value="1"/>
</dbReference>
<dbReference type="NCBIfam" id="TIGR01216">
    <property type="entry name" value="ATP_synt_epsi"/>
    <property type="match status" value="1"/>
</dbReference>
<dbReference type="CDD" id="cd12152">
    <property type="entry name" value="F1-ATPase_delta"/>
    <property type="match status" value="1"/>
</dbReference>
<dbReference type="EMBL" id="JAAFYZ010000126">
    <property type="protein sequence ID" value="MBS2551082.1"/>
    <property type="molecule type" value="Genomic_DNA"/>
</dbReference>
<evidence type="ECO:0000313" key="11">
    <source>
        <dbReference type="EMBL" id="MBS2551082.1"/>
    </source>
</evidence>
<evidence type="ECO:0000256" key="2">
    <source>
        <dbReference type="ARBA" id="ARBA00005712"/>
    </source>
</evidence>
<comment type="subunit">
    <text evidence="8 9">F-type ATPases have 2 components, CF(1) - the catalytic core - and CF(0) - the membrane proton channel. CF(1) has five subunits: alpha(3), beta(3), gamma(1), delta(1), epsilon(1). CF(0) has three main subunits: a, b and c.</text>
</comment>
<gene>
    <name evidence="8" type="primary">atpC</name>
    <name evidence="11" type="ORF">KGQ19_29850</name>
</gene>
<protein>
    <recommendedName>
        <fullName evidence="8">ATP synthase epsilon chain</fullName>
    </recommendedName>
    <alternativeName>
        <fullName evidence="8">ATP synthase F1 sector epsilon subunit</fullName>
    </alternativeName>
    <alternativeName>
        <fullName evidence="8">F-ATPase epsilon subunit</fullName>
    </alternativeName>
</protein>
<keyword evidence="3 8" id="KW-0813">Transport</keyword>
<dbReference type="InterPro" id="IPR020546">
    <property type="entry name" value="ATP_synth_F1_dsu/esu_N"/>
</dbReference>
<evidence type="ECO:0000256" key="3">
    <source>
        <dbReference type="ARBA" id="ARBA00022448"/>
    </source>
</evidence>
<keyword evidence="5 8" id="KW-0472">Membrane</keyword>
<sequence>MSESHAGSRRLNVSLVAADRKVWQGTAEMVVARTTEGDAGVLPGHQPILSILVPSVVTVRGTEEGVLEAVVSGGFLSVARDDVSILAESVLLPSEIDVQAARDLAAAAREAEAAAGDDFAAREQAEADMRFAEAQLRAAGDASVGAGAGH</sequence>
<comment type="subcellular location">
    <subcellularLocation>
        <location evidence="1 8">Cell membrane</location>
        <topology evidence="1 8">Peripheral membrane protein</topology>
    </subcellularLocation>
</comment>
<keyword evidence="8" id="KW-0375">Hydrogen ion transport</keyword>
<dbReference type="Proteomes" id="UP000730482">
    <property type="component" value="Unassembled WGS sequence"/>
</dbReference>
<keyword evidence="4 8" id="KW-0406">Ion transport</keyword>
<evidence type="ECO:0000256" key="8">
    <source>
        <dbReference type="HAMAP-Rule" id="MF_00530"/>
    </source>
</evidence>
<reference evidence="11 12" key="1">
    <citation type="submission" date="2020-02" db="EMBL/GenBank/DDBJ databases">
        <title>Acidophilic actinobacteria isolated from forest soil.</title>
        <authorList>
            <person name="Golinska P."/>
        </authorList>
    </citation>
    <scope>NUCLEOTIDE SEQUENCE [LARGE SCALE GENOMIC DNA]</scope>
    <source>
        <strain evidence="11 12">NL8</strain>
    </source>
</reference>
<dbReference type="Gene3D" id="2.60.15.10">
    <property type="entry name" value="F0F1 ATP synthase delta/epsilon subunit, N-terminal"/>
    <property type="match status" value="1"/>
</dbReference>
<feature type="domain" description="ATP synthase F1 complex delta/epsilon subunit N-terminal" evidence="10">
    <location>
        <begin position="11"/>
        <end position="89"/>
    </location>
</feature>
<proteinExistence type="inferred from homology"/>
<evidence type="ECO:0000256" key="4">
    <source>
        <dbReference type="ARBA" id="ARBA00023065"/>
    </source>
</evidence>
<organism evidence="11 12">
    <name type="scientific">Catenulispora pinistramenti</name>
    <dbReference type="NCBI Taxonomy" id="2705254"/>
    <lineage>
        <taxon>Bacteria</taxon>
        <taxon>Bacillati</taxon>
        <taxon>Actinomycetota</taxon>
        <taxon>Actinomycetes</taxon>
        <taxon>Catenulisporales</taxon>
        <taxon>Catenulisporaceae</taxon>
        <taxon>Catenulispora</taxon>
    </lineage>
</organism>
<evidence type="ECO:0000256" key="1">
    <source>
        <dbReference type="ARBA" id="ARBA00004202"/>
    </source>
</evidence>
<keyword evidence="7 8" id="KW-0066">ATP synthesis</keyword>
<evidence type="ECO:0000256" key="6">
    <source>
        <dbReference type="ARBA" id="ARBA00023196"/>
    </source>
</evidence>
<keyword evidence="8" id="KW-1003">Cell membrane</keyword>
<evidence type="ECO:0000313" key="12">
    <source>
        <dbReference type="Proteomes" id="UP000730482"/>
    </source>
</evidence>
<keyword evidence="12" id="KW-1185">Reference proteome</keyword>
<dbReference type="HAMAP" id="MF_00530">
    <property type="entry name" value="ATP_synth_epsil_bac"/>
    <property type="match status" value="1"/>
</dbReference>
<comment type="caution">
    <text evidence="11">The sequence shown here is derived from an EMBL/GenBank/DDBJ whole genome shotgun (WGS) entry which is preliminary data.</text>
</comment>
<keyword evidence="6 8" id="KW-0139">CF(1)</keyword>
<evidence type="ECO:0000259" key="10">
    <source>
        <dbReference type="Pfam" id="PF02823"/>
    </source>
</evidence>
<dbReference type="InterPro" id="IPR036771">
    <property type="entry name" value="ATPsynth_dsu/esu_N"/>
</dbReference>
<dbReference type="SUPFAM" id="SSF51344">
    <property type="entry name" value="Epsilon subunit of F1F0-ATP synthase N-terminal domain"/>
    <property type="match status" value="1"/>
</dbReference>
<dbReference type="RefSeq" id="WP_212015075.1">
    <property type="nucleotide sequence ID" value="NZ_JAAFYZ010000126.1"/>
</dbReference>
<comment type="function">
    <text evidence="8">Produces ATP from ADP in the presence of a proton gradient across the membrane.</text>
</comment>
<accession>A0ABS5KYE1</accession>
<name>A0ABS5KYE1_9ACTN</name>
<dbReference type="NCBIfam" id="NF009977">
    <property type="entry name" value="PRK13442.1"/>
    <property type="match status" value="1"/>
</dbReference>
<comment type="similarity">
    <text evidence="2 8 9">Belongs to the ATPase epsilon chain family.</text>
</comment>
<evidence type="ECO:0000256" key="9">
    <source>
        <dbReference type="RuleBase" id="RU003656"/>
    </source>
</evidence>